<dbReference type="Proteomes" id="UP000599437">
    <property type="component" value="Unassembled WGS sequence"/>
</dbReference>
<proteinExistence type="predicted"/>
<keyword evidence="2" id="KW-1185">Reference proteome</keyword>
<evidence type="ECO:0000313" key="2">
    <source>
        <dbReference type="Proteomes" id="UP000599437"/>
    </source>
</evidence>
<protein>
    <submittedName>
        <fullName evidence="1">Uncharacterized protein</fullName>
    </submittedName>
</protein>
<organism evidence="1 2">
    <name type="scientific">Streptomyces chryseus</name>
    <dbReference type="NCBI Taxonomy" id="68186"/>
    <lineage>
        <taxon>Bacteria</taxon>
        <taxon>Bacillati</taxon>
        <taxon>Actinomycetota</taxon>
        <taxon>Actinomycetes</taxon>
        <taxon>Kitasatosporales</taxon>
        <taxon>Streptomycetaceae</taxon>
        <taxon>Streptomyces</taxon>
    </lineage>
</organism>
<dbReference type="RefSeq" id="WP_138898109.1">
    <property type="nucleotide sequence ID" value="NZ_BMVO01000018.1"/>
</dbReference>
<evidence type="ECO:0000313" key="1">
    <source>
        <dbReference type="EMBL" id="GHB18506.1"/>
    </source>
</evidence>
<sequence length="63" mass="6773">MIMDRTSHVETAALSAEVEGLLDSAEPQGVFRDTRECEGALLLALLLLGSPPTPRPKTDPKAR</sequence>
<comment type="caution">
    <text evidence="1">The sequence shown here is derived from an EMBL/GenBank/DDBJ whole genome shotgun (WGS) entry which is preliminary data.</text>
</comment>
<accession>A0ABQ3DWI8</accession>
<reference evidence="2" key="1">
    <citation type="journal article" date="2019" name="Int. J. Syst. Evol. Microbiol.">
        <title>The Global Catalogue of Microorganisms (GCM) 10K type strain sequencing project: providing services to taxonomists for standard genome sequencing and annotation.</title>
        <authorList>
            <consortium name="The Broad Institute Genomics Platform"/>
            <consortium name="The Broad Institute Genome Sequencing Center for Infectious Disease"/>
            <person name="Wu L."/>
            <person name="Ma J."/>
        </authorList>
    </citation>
    <scope>NUCLEOTIDE SEQUENCE [LARGE SCALE GENOMIC DNA]</scope>
    <source>
        <strain evidence="2">JCM 4737</strain>
    </source>
</reference>
<name>A0ABQ3DWI8_9ACTN</name>
<gene>
    <name evidence="1" type="ORF">GCM10010346_48120</name>
</gene>
<dbReference type="EMBL" id="BMVO01000018">
    <property type="protein sequence ID" value="GHB18506.1"/>
    <property type="molecule type" value="Genomic_DNA"/>
</dbReference>